<dbReference type="EMBL" id="FNHE01000009">
    <property type="protein sequence ID" value="SDM82576.1"/>
    <property type="molecule type" value="Genomic_DNA"/>
</dbReference>
<reference evidence="3" key="1">
    <citation type="submission" date="2016-10" db="EMBL/GenBank/DDBJ databases">
        <authorList>
            <person name="Varghese N."/>
            <person name="Submissions S."/>
        </authorList>
    </citation>
    <scope>NUCLEOTIDE SEQUENCE [LARGE SCALE GENOMIC DNA]</scope>
    <source>
        <strain evidence="3">DSM 45419</strain>
    </source>
</reference>
<proteinExistence type="predicted"/>
<gene>
    <name evidence="2" type="ORF">SAMN05660642_03353</name>
</gene>
<dbReference type="Gene3D" id="3.30.505.20">
    <property type="match status" value="1"/>
</dbReference>
<protein>
    <submittedName>
        <fullName evidence="2">Uncharacterized protein</fullName>
    </submittedName>
</protein>
<keyword evidence="3" id="KW-1185">Reference proteome</keyword>
<dbReference type="AlphaFoldDB" id="A0A1G9WEH3"/>
<dbReference type="Proteomes" id="UP000198680">
    <property type="component" value="Unassembled WGS sequence"/>
</dbReference>
<accession>A0A1G9WEH3</accession>
<dbReference type="OrthoDB" id="5194672at2"/>
<name>A0A1G9WEH3_9ACTN</name>
<dbReference type="STRING" id="1137991.SAMN05660642_03353"/>
<evidence type="ECO:0000313" key="3">
    <source>
        <dbReference type="Proteomes" id="UP000198680"/>
    </source>
</evidence>
<evidence type="ECO:0000313" key="2">
    <source>
        <dbReference type="EMBL" id="SDM82576.1"/>
    </source>
</evidence>
<feature type="region of interest" description="Disordered" evidence="1">
    <location>
        <begin position="1"/>
        <end position="22"/>
    </location>
</feature>
<dbReference type="RefSeq" id="WP_091220909.1">
    <property type="nucleotide sequence ID" value="NZ_FNHE01000009.1"/>
</dbReference>
<evidence type="ECO:0000256" key="1">
    <source>
        <dbReference type="SAM" id="MobiDB-lite"/>
    </source>
</evidence>
<sequence>MTQTLTGRRSRDTWTPLPTPPAADVLDADLEVRVAAAALAEHPGATVGRVEVDGEGRYAAHLVTWFGQQVVVPVDRDLTVMGWAALAR</sequence>
<organism evidence="2 3">
    <name type="scientific">Geodermatophilus siccatus</name>
    <dbReference type="NCBI Taxonomy" id="1137991"/>
    <lineage>
        <taxon>Bacteria</taxon>
        <taxon>Bacillati</taxon>
        <taxon>Actinomycetota</taxon>
        <taxon>Actinomycetes</taxon>
        <taxon>Geodermatophilales</taxon>
        <taxon>Geodermatophilaceae</taxon>
        <taxon>Geodermatophilus</taxon>
    </lineage>
</organism>